<evidence type="ECO:0000256" key="1">
    <source>
        <dbReference type="SAM" id="MobiDB-lite"/>
    </source>
</evidence>
<evidence type="ECO:0000313" key="4">
    <source>
        <dbReference type="Proteomes" id="UP000240883"/>
    </source>
</evidence>
<gene>
    <name evidence="3" type="ORF">BS50DRAFT_635686</name>
</gene>
<protein>
    <recommendedName>
        <fullName evidence="2">HTH cro/C1-type domain-containing protein</fullName>
    </recommendedName>
</protein>
<keyword evidence="4" id="KW-1185">Reference proteome</keyword>
<sequence>MSSTPKLSLHTKADDLDNSKQEIQRSQKNDNSLDRKPGTNPCGFFKLPQEIRDMVYDELWKDSSEIHFGTHRRLLQRHGTIVALEYSRTGHLAIKGPIKLDKHFPRWIFTSKLVLREGLTQLNHHALWRIQPTYPIRYCARLDFQINMPVHWKHIELHGLELRTAHRRFCKDTVDVCLFEPHSDFLRRLADLLRPGNNVATLKLKFSFHEEEYSEVKTETRIAAYIPSLDSLLKVSKYLRVLEIDVTDLEQEVSKRFYHDVNFEELMEFRRKSGAALDLKITNETSQWMLGAQMTITPYVKLNRDCRLLSDTEFRKVYKFQRRL</sequence>
<dbReference type="InterPro" id="IPR001387">
    <property type="entry name" value="Cro/C1-type_HTH"/>
</dbReference>
<dbReference type="OrthoDB" id="3799620at2759"/>
<dbReference type="Proteomes" id="UP000240883">
    <property type="component" value="Unassembled WGS sequence"/>
</dbReference>
<feature type="compositionally biased region" description="Basic and acidic residues" evidence="1">
    <location>
        <begin position="11"/>
        <end position="37"/>
    </location>
</feature>
<reference evidence="3 4" key="1">
    <citation type="journal article" date="2018" name="Front. Microbiol.">
        <title>Genome-Wide Analysis of Corynespora cassiicola Leaf Fall Disease Putative Effectors.</title>
        <authorList>
            <person name="Lopez D."/>
            <person name="Ribeiro S."/>
            <person name="Label P."/>
            <person name="Fumanal B."/>
            <person name="Venisse J.S."/>
            <person name="Kohler A."/>
            <person name="de Oliveira R.R."/>
            <person name="Labutti K."/>
            <person name="Lipzen A."/>
            <person name="Lail K."/>
            <person name="Bauer D."/>
            <person name="Ohm R.A."/>
            <person name="Barry K.W."/>
            <person name="Spatafora J."/>
            <person name="Grigoriev I.V."/>
            <person name="Martin F.M."/>
            <person name="Pujade-Renaud V."/>
        </authorList>
    </citation>
    <scope>NUCLEOTIDE SEQUENCE [LARGE SCALE GENOMIC DNA]</scope>
    <source>
        <strain evidence="3 4">Philippines</strain>
    </source>
</reference>
<proteinExistence type="predicted"/>
<accession>A0A2T2NIG5</accession>
<name>A0A2T2NIG5_CORCC</name>
<feature type="region of interest" description="Disordered" evidence="1">
    <location>
        <begin position="1"/>
        <end position="41"/>
    </location>
</feature>
<evidence type="ECO:0000259" key="2">
    <source>
        <dbReference type="PROSITE" id="PS50943"/>
    </source>
</evidence>
<dbReference type="AlphaFoldDB" id="A0A2T2NIG5"/>
<dbReference type="PROSITE" id="PS50943">
    <property type="entry name" value="HTH_CROC1"/>
    <property type="match status" value="1"/>
</dbReference>
<organism evidence="3 4">
    <name type="scientific">Corynespora cassiicola Philippines</name>
    <dbReference type="NCBI Taxonomy" id="1448308"/>
    <lineage>
        <taxon>Eukaryota</taxon>
        <taxon>Fungi</taxon>
        <taxon>Dikarya</taxon>
        <taxon>Ascomycota</taxon>
        <taxon>Pezizomycotina</taxon>
        <taxon>Dothideomycetes</taxon>
        <taxon>Pleosporomycetidae</taxon>
        <taxon>Pleosporales</taxon>
        <taxon>Corynesporascaceae</taxon>
        <taxon>Corynespora</taxon>
    </lineage>
</organism>
<feature type="domain" description="HTH cro/C1-type" evidence="2">
    <location>
        <begin position="225"/>
        <end position="249"/>
    </location>
</feature>
<evidence type="ECO:0000313" key="3">
    <source>
        <dbReference type="EMBL" id="PSN64838.1"/>
    </source>
</evidence>
<dbReference type="EMBL" id="KZ678137">
    <property type="protein sequence ID" value="PSN64838.1"/>
    <property type="molecule type" value="Genomic_DNA"/>
</dbReference>